<dbReference type="GO" id="GO:0016020">
    <property type="term" value="C:membrane"/>
    <property type="evidence" value="ECO:0007669"/>
    <property type="project" value="UniProtKB-SubCell"/>
</dbReference>
<accession>A0AA88CLZ1</accession>
<keyword evidence="5 6" id="KW-0472">Membrane</keyword>
<reference evidence="7" key="1">
    <citation type="submission" date="2023-07" db="EMBL/GenBank/DDBJ databases">
        <title>draft genome sequence of fig (Ficus carica).</title>
        <authorList>
            <person name="Takahashi T."/>
            <person name="Nishimura K."/>
        </authorList>
    </citation>
    <scope>NUCLEOTIDE SEQUENCE</scope>
</reference>
<keyword evidence="3 6" id="KW-0812">Transmembrane</keyword>
<protein>
    <submittedName>
        <fullName evidence="7">Uncharacterized protein</fullName>
    </submittedName>
</protein>
<proteinExistence type="inferred from homology"/>
<keyword evidence="4 6" id="KW-1133">Transmembrane helix</keyword>
<dbReference type="Proteomes" id="UP001187192">
    <property type="component" value="Unassembled WGS sequence"/>
</dbReference>
<feature type="transmembrane region" description="Helical" evidence="6">
    <location>
        <begin position="299"/>
        <end position="320"/>
    </location>
</feature>
<dbReference type="EMBL" id="BTGU01000001">
    <property type="protein sequence ID" value="GMN26633.1"/>
    <property type="molecule type" value="Genomic_DNA"/>
</dbReference>
<comment type="subcellular location">
    <subcellularLocation>
        <location evidence="1">Membrane</location>
        <topology evidence="1">Multi-pass membrane protein</topology>
    </subcellularLocation>
</comment>
<evidence type="ECO:0000256" key="5">
    <source>
        <dbReference type="ARBA" id="ARBA00023136"/>
    </source>
</evidence>
<comment type="caution">
    <text evidence="7">The sequence shown here is derived from an EMBL/GenBank/DDBJ whole genome shotgun (WGS) entry which is preliminary data.</text>
</comment>
<dbReference type="CDD" id="cd17419">
    <property type="entry name" value="MFS_NPF7"/>
    <property type="match status" value="1"/>
</dbReference>
<dbReference type="Pfam" id="PF00854">
    <property type="entry name" value="PTR2"/>
    <property type="match status" value="1"/>
</dbReference>
<keyword evidence="8" id="KW-1185">Reference proteome</keyword>
<feature type="transmembrane region" description="Helical" evidence="6">
    <location>
        <begin position="106"/>
        <end position="124"/>
    </location>
</feature>
<name>A0AA88CLZ1_FICCA</name>
<dbReference type="AlphaFoldDB" id="A0AA88CLZ1"/>
<comment type="similarity">
    <text evidence="2">Belongs to the major facilitator superfamily. Proton-dependent oligopeptide transporter (POT/PTR) (TC 2.A.17) family.</text>
</comment>
<dbReference type="InterPro" id="IPR036259">
    <property type="entry name" value="MFS_trans_sf"/>
</dbReference>
<dbReference type="PANTHER" id="PTHR11654">
    <property type="entry name" value="OLIGOPEPTIDE TRANSPORTER-RELATED"/>
    <property type="match status" value="1"/>
</dbReference>
<gene>
    <name evidence="7" type="ORF">TIFTF001_001374</name>
</gene>
<feature type="transmembrane region" description="Helical" evidence="6">
    <location>
        <begin position="455"/>
        <end position="479"/>
    </location>
</feature>
<feature type="transmembrane region" description="Helical" evidence="6">
    <location>
        <begin position="151"/>
        <end position="173"/>
    </location>
</feature>
<sequence length="651" mass="71320">MSNQALATLAFFGVGVNLVLFLTRVLDQDTADAANSVSKWTGTVYLCSLIGAFLSDSYWGRYLTCAFFQAILVLGCGLLSLSSWLFLIKPAGCGDGKLECVPSSTLGVAIFYMSIYLVALGYGGHQPTLATFGSDQFDESNPKEKDSKTAFFCYFYFALNVGSLFSNTILVYYEDIGEWTLGFLVALGSAVIALVSFLFGSPGYRYVKPCGNPIPRVAQVFTAAAKKWNIVAANPDELYEVEGSESAIKGSRKILHSTKLSFLDKAATLTEKDLAGPMNPWRICTVTQVEEAKCVLKMLPIWLCTIIYSVVFTQMASLFVEQGDIMDSHIGNFHLPAASMSAFDILSVLIFTGIYRQILLPIAGRLSGNPKGLTELQRMGIGLIIGMFAMVAAGITEFERLKRVIPEEKTSSLSIFWQVPQYVLVGASEVFMYVGQLEFFNGQAPDGIKSFGSSLCMASISLGNYVSSMLVNMVMGITARGAKPGWIPDDLNTGHMDRFYFLIAALTAVDFVVYVFCARWYKCINLDDNGKELVPLGQEDEVLAKLKLKTELLECTLSRRHCFEFKPTTPESPPSATPDSVQPIDVHLRYPRRTGSGNELCDDTRARPRCCVTQQDLAGDKDEMSTCEHGSSRSAEIVTIDGWGFQASPTA</sequence>
<dbReference type="SUPFAM" id="SSF103473">
    <property type="entry name" value="MFS general substrate transporter"/>
    <property type="match status" value="1"/>
</dbReference>
<evidence type="ECO:0000313" key="7">
    <source>
        <dbReference type="EMBL" id="GMN26633.1"/>
    </source>
</evidence>
<feature type="transmembrane region" description="Helical" evidence="6">
    <location>
        <begin position="66"/>
        <end position="86"/>
    </location>
</feature>
<evidence type="ECO:0000256" key="1">
    <source>
        <dbReference type="ARBA" id="ARBA00004141"/>
    </source>
</evidence>
<feature type="transmembrane region" description="Helical" evidence="6">
    <location>
        <begin position="376"/>
        <end position="395"/>
    </location>
</feature>
<dbReference type="Gene3D" id="1.20.1250.20">
    <property type="entry name" value="MFS general substrate transporter like domains"/>
    <property type="match status" value="1"/>
</dbReference>
<evidence type="ECO:0000313" key="8">
    <source>
        <dbReference type="Proteomes" id="UP001187192"/>
    </source>
</evidence>
<evidence type="ECO:0000256" key="4">
    <source>
        <dbReference type="ARBA" id="ARBA00022989"/>
    </source>
</evidence>
<evidence type="ECO:0000256" key="6">
    <source>
        <dbReference type="SAM" id="Phobius"/>
    </source>
</evidence>
<dbReference type="GO" id="GO:0022857">
    <property type="term" value="F:transmembrane transporter activity"/>
    <property type="evidence" value="ECO:0007669"/>
    <property type="project" value="InterPro"/>
</dbReference>
<evidence type="ECO:0000256" key="3">
    <source>
        <dbReference type="ARBA" id="ARBA00022692"/>
    </source>
</evidence>
<feature type="transmembrane region" description="Helical" evidence="6">
    <location>
        <begin position="332"/>
        <end position="355"/>
    </location>
</feature>
<feature type="transmembrane region" description="Helical" evidence="6">
    <location>
        <begin position="179"/>
        <end position="199"/>
    </location>
</feature>
<dbReference type="InterPro" id="IPR000109">
    <property type="entry name" value="POT_fam"/>
</dbReference>
<feature type="transmembrane region" description="Helical" evidence="6">
    <location>
        <begin position="37"/>
        <end position="54"/>
    </location>
</feature>
<evidence type="ECO:0000256" key="2">
    <source>
        <dbReference type="ARBA" id="ARBA00005982"/>
    </source>
</evidence>
<organism evidence="7 8">
    <name type="scientific">Ficus carica</name>
    <name type="common">Common fig</name>
    <dbReference type="NCBI Taxonomy" id="3494"/>
    <lineage>
        <taxon>Eukaryota</taxon>
        <taxon>Viridiplantae</taxon>
        <taxon>Streptophyta</taxon>
        <taxon>Embryophyta</taxon>
        <taxon>Tracheophyta</taxon>
        <taxon>Spermatophyta</taxon>
        <taxon>Magnoliopsida</taxon>
        <taxon>eudicotyledons</taxon>
        <taxon>Gunneridae</taxon>
        <taxon>Pentapetalae</taxon>
        <taxon>rosids</taxon>
        <taxon>fabids</taxon>
        <taxon>Rosales</taxon>
        <taxon>Moraceae</taxon>
        <taxon>Ficeae</taxon>
        <taxon>Ficus</taxon>
    </lineage>
</organism>
<feature type="transmembrane region" description="Helical" evidence="6">
    <location>
        <begin position="499"/>
        <end position="521"/>
    </location>
</feature>